<sequence>MRHEFARSRLPTERFAPTTDRRSSGGSCCLEKPACPIRLENRSPQKGAAMIALFVILYTFGIWLFYIKLKVKPNPINLAVATVIGFVAVSAIVILWQFSAPTSGQLVVSRYTIQIVPQVKGPIVSLNAKPNKPLKKGKDILFEIQKDLYEIAVRQNEATLGAAQQTVTQSEAAIKVAEATVTEAVANAAATKSELDAKNETNEKSPGAVSKIQIIQLTDRYDAAQATVAKSKATQDEAVVALEIAKQNVDLAQANLDKSKFDLSQCTVYAPADGFVTNWQVREGAMAVPLPLAPMGTFIDTSTVDIVAVFSQNVTKNIQPGDAVEFALKAYPGQVLKGKVDSIIPATGEGQFVTSGVLTTPDAIHSSGKFAVKIKLEDESLMQSIPMGTAGMCTVYTKTGSPFHVISKVTVRIKAWMYYLIPF</sequence>
<name>A0A2S8FKM2_9BACT</name>
<gene>
    <name evidence="4" type="ORF">C5Y83_21120</name>
</gene>
<dbReference type="Pfam" id="PF25917">
    <property type="entry name" value="BSH_RND"/>
    <property type="match status" value="1"/>
</dbReference>
<comment type="caution">
    <text evidence="4">The sequence shown here is derived from an EMBL/GenBank/DDBJ whole genome shotgun (WGS) entry which is preliminary data.</text>
</comment>
<dbReference type="Gene3D" id="1.10.287.470">
    <property type="entry name" value="Helix hairpin bin"/>
    <property type="match status" value="1"/>
</dbReference>
<dbReference type="AlphaFoldDB" id="A0A2S8FKM2"/>
<dbReference type="Gene3D" id="2.40.50.100">
    <property type="match status" value="1"/>
</dbReference>
<reference evidence="4 5" key="1">
    <citation type="submission" date="2018-02" db="EMBL/GenBank/DDBJ databases">
        <title>Comparative genomes isolates from brazilian mangrove.</title>
        <authorList>
            <person name="Araujo J.E."/>
            <person name="Taketani R.G."/>
            <person name="Silva M.C.P."/>
            <person name="Loureco M.V."/>
            <person name="Andreote F.D."/>
        </authorList>
    </citation>
    <scope>NUCLEOTIDE SEQUENCE [LARGE SCALE GENOMIC DNA]</scope>
    <source>
        <strain evidence="4 5">Hex-1 MGV</strain>
    </source>
</reference>
<dbReference type="InterPro" id="IPR058792">
    <property type="entry name" value="Beta-barrel_RND_2"/>
</dbReference>
<evidence type="ECO:0000259" key="3">
    <source>
        <dbReference type="Pfam" id="PF25954"/>
    </source>
</evidence>
<feature type="domain" description="Multidrug resistance protein MdtA-like barrel-sandwich hybrid" evidence="2">
    <location>
        <begin position="112"/>
        <end position="287"/>
    </location>
</feature>
<evidence type="ECO:0000259" key="2">
    <source>
        <dbReference type="Pfam" id="PF25917"/>
    </source>
</evidence>
<organism evidence="4 5">
    <name type="scientific">Blastopirellula marina</name>
    <dbReference type="NCBI Taxonomy" id="124"/>
    <lineage>
        <taxon>Bacteria</taxon>
        <taxon>Pseudomonadati</taxon>
        <taxon>Planctomycetota</taxon>
        <taxon>Planctomycetia</taxon>
        <taxon>Pirellulales</taxon>
        <taxon>Pirellulaceae</taxon>
        <taxon>Blastopirellula</taxon>
    </lineage>
</organism>
<dbReference type="Pfam" id="PF25954">
    <property type="entry name" value="Beta-barrel_RND_2"/>
    <property type="match status" value="1"/>
</dbReference>
<keyword evidence="1" id="KW-0472">Membrane</keyword>
<feature type="transmembrane region" description="Helical" evidence="1">
    <location>
        <begin position="78"/>
        <end position="98"/>
    </location>
</feature>
<dbReference type="Gene3D" id="2.40.30.170">
    <property type="match status" value="1"/>
</dbReference>
<dbReference type="Proteomes" id="UP000238322">
    <property type="component" value="Unassembled WGS sequence"/>
</dbReference>
<dbReference type="PANTHER" id="PTHR30386">
    <property type="entry name" value="MEMBRANE FUSION SUBUNIT OF EMRAB-TOLC MULTIDRUG EFFLUX PUMP"/>
    <property type="match status" value="1"/>
</dbReference>
<evidence type="ECO:0000256" key="1">
    <source>
        <dbReference type="SAM" id="Phobius"/>
    </source>
</evidence>
<dbReference type="PANTHER" id="PTHR30386:SF18">
    <property type="entry name" value="INNER MEMBRANE PROTEIN YIAV-RELATED"/>
    <property type="match status" value="1"/>
</dbReference>
<feature type="domain" description="CusB-like beta-barrel" evidence="3">
    <location>
        <begin position="307"/>
        <end position="347"/>
    </location>
</feature>
<accession>A0A2S8FKM2</accession>
<proteinExistence type="predicted"/>
<dbReference type="EMBL" id="PUHY01000012">
    <property type="protein sequence ID" value="PQO32701.1"/>
    <property type="molecule type" value="Genomic_DNA"/>
</dbReference>
<dbReference type="SUPFAM" id="SSF111369">
    <property type="entry name" value="HlyD-like secretion proteins"/>
    <property type="match status" value="2"/>
</dbReference>
<evidence type="ECO:0000313" key="4">
    <source>
        <dbReference type="EMBL" id="PQO32701.1"/>
    </source>
</evidence>
<protein>
    <submittedName>
        <fullName evidence="4">HlyD family secretion protein</fullName>
    </submittedName>
</protein>
<keyword evidence="1" id="KW-1133">Transmembrane helix</keyword>
<evidence type="ECO:0000313" key="5">
    <source>
        <dbReference type="Proteomes" id="UP000238322"/>
    </source>
</evidence>
<dbReference type="InterPro" id="IPR058625">
    <property type="entry name" value="MdtA-like_BSH"/>
</dbReference>
<keyword evidence="1" id="KW-0812">Transmembrane</keyword>
<dbReference type="InterPro" id="IPR050739">
    <property type="entry name" value="MFP"/>
</dbReference>
<feature type="transmembrane region" description="Helical" evidence="1">
    <location>
        <begin position="48"/>
        <end position="66"/>
    </location>
</feature>